<sequence length="84" mass="9726">MPLQFNQISPKCQIIELPSVAEHLLMYIIENCEEIAIPSGNELKQYFEPSITFKRANSIQHYNHLELMKLPEFTKSNISAVFSE</sequence>
<proteinExistence type="predicted"/>
<organism evidence="1 2">
    <name type="scientific">Panagrolaimus sp. ES5</name>
    <dbReference type="NCBI Taxonomy" id="591445"/>
    <lineage>
        <taxon>Eukaryota</taxon>
        <taxon>Metazoa</taxon>
        <taxon>Ecdysozoa</taxon>
        <taxon>Nematoda</taxon>
        <taxon>Chromadorea</taxon>
        <taxon>Rhabditida</taxon>
        <taxon>Tylenchina</taxon>
        <taxon>Panagrolaimomorpha</taxon>
        <taxon>Panagrolaimoidea</taxon>
        <taxon>Panagrolaimidae</taxon>
        <taxon>Panagrolaimus</taxon>
    </lineage>
</organism>
<name>A0AC34EZJ6_9BILA</name>
<evidence type="ECO:0000313" key="1">
    <source>
        <dbReference type="Proteomes" id="UP000887579"/>
    </source>
</evidence>
<protein>
    <submittedName>
        <fullName evidence="2">Uncharacterized protein</fullName>
    </submittedName>
</protein>
<accession>A0AC34EZJ6</accession>
<evidence type="ECO:0000313" key="2">
    <source>
        <dbReference type="WBParaSite" id="ES5_v2.g10037.t1"/>
    </source>
</evidence>
<dbReference type="Proteomes" id="UP000887579">
    <property type="component" value="Unplaced"/>
</dbReference>
<dbReference type="WBParaSite" id="ES5_v2.g10037.t1">
    <property type="protein sequence ID" value="ES5_v2.g10037.t1"/>
    <property type="gene ID" value="ES5_v2.g10037"/>
</dbReference>
<reference evidence="2" key="1">
    <citation type="submission" date="2022-11" db="UniProtKB">
        <authorList>
            <consortium name="WormBaseParasite"/>
        </authorList>
    </citation>
    <scope>IDENTIFICATION</scope>
</reference>